<dbReference type="HOGENOM" id="CLU_138494_0_0_11"/>
<accession>A0A0E3TQL0</accession>
<gene>
    <name evidence="1" type="ORF">BKG84_02345</name>
</gene>
<dbReference type="EMBL" id="MLIS01000001">
    <property type="protein sequence ID" value="OHU77413.1"/>
    <property type="molecule type" value="Genomic_DNA"/>
</dbReference>
<dbReference type="RefSeq" id="WP_046253353.1">
    <property type="nucleotide sequence ID" value="NZ_CP010946.1"/>
</dbReference>
<organism evidence="1 2">
    <name type="scientific">Mycobacteroides chelonae</name>
    <name type="common">Mycobacterium chelonae</name>
    <dbReference type="NCBI Taxonomy" id="1774"/>
    <lineage>
        <taxon>Bacteria</taxon>
        <taxon>Bacillati</taxon>
        <taxon>Actinomycetota</taxon>
        <taxon>Actinomycetes</taxon>
        <taxon>Mycobacteriales</taxon>
        <taxon>Mycobacteriaceae</taxon>
        <taxon>Mycobacteroides</taxon>
    </lineage>
</organism>
<sequence length="161" mass="17688">MKWLATAVLLMVIVAEACVAASPLRAHTLAITGAVVAVALYLLWRQLHSAPGPKPLPSASLAADETLYRWLARAEARISWAERTRGDWDRHLRPLIAADFAMAAGHRQSKDRAALAETGRVTFGPELWRWVDPNGASHVDRAEPAPGRAVLQSILERLEQM</sequence>
<dbReference type="AlphaFoldDB" id="A0A0E3TQL0"/>
<dbReference type="Proteomes" id="UP000179441">
    <property type="component" value="Unassembled WGS sequence"/>
</dbReference>
<dbReference type="GeneID" id="31679495"/>
<dbReference type="PATRIC" id="fig|1774.35.peg.1908"/>
<name>A0A0E3TQL0_MYCCH</name>
<dbReference type="OrthoDB" id="4571146at2"/>
<protein>
    <submittedName>
        <fullName evidence="1">Uncharacterized protein</fullName>
    </submittedName>
</protein>
<proteinExistence type="predicted"/>
<comment type="caution">
    <text evidence="1">The sequence shown here is derived from an EMBL/GenBank/DDBJ whole genome shotgun (WGS) entry which is preliminary data.</text>
</comment>
<evidence type="ECO:0000313" key="1">
    <source>
        <dbReference type="EMBL" id="OHU77413.1"/>
    </source>
</evidence>
<keyword evidence="2" id="KW-1185">Reference proteome</keyword>
<evidence type="ECO:0000313" key="2">
    <source>
        <dbReference type="Proteomes" id="UP000179441"/>
    </source>
</evidence>
<reference evidence="1 2" key="1">
    <citation type="submission" date="2016-10" db="EMBL/GenBank/DDBJ databases">
        <title>Evaluation of Human, Veterinary and Environmental Mycobacterium chelonae Isolates by Core Genome Phylogenomic Analysis, Targeted Gene Comparison, and Anti-microbial Susceptibility Patterns: A Tale of Mistaken Identities.</title>
        <authorList>
            <person name="Fogelson S.B."/>
            <person name="Camus A.C."/>
            <person name="Lorenz W."/>
            <person name="Vasireddy R."/>
            <person name="Vasireddy S."/>
            <person name="Smith T."/>
            <person name="Brown-Elliott B.A."/>
            <person name="Wallace R.J.Jr."/>
            <person name="Hasan N.A."/>
            <person name="Reischl U."/>
            <person name="Sanchez S."/>
        </authorList>
    </citation>
    <scope>NUCLEOTIDE SEQUENCE [LARGE SCALE GENOMIC DNA]</scope>
    <source>
        <strain evidence="1 2">15518</strain>
    </source>
</reference>